<gene>
    <name evidence="3" type="ORF">C5L23_000665</name>
</gene>
<dbReference type="AlphaFoldDB" id="A0A4R5N9C6"/>
<sequence length="275" mass="31814">MLLLSVLNIIGLVLTTFIIYYTFKYWRKNPMKRLVLGYVALLVMYIGTNISVNAWSFYQQVDKNIIYLVNAISFLIVVEFGYFIVRNIMMNLTRQPQTGPLVVLGGGLVQGQYVGKIVGARVDLMAQDAHSIYKTTGEWPIMVFSGGQGPDEILSEARAMRDYAVLKYKIPLEKTILEEHSRNTFQNIALTYRIIRENFTLYTSNYHLYRALMLAKQQGLNVSVRGAHTKYTYKMFALLREFSGMIKIWQKVNFIYAALVITFTIYYISNVYLYK</sequence>
<dbReference type="PANTHER" id="PTHR30336:SF4">
    <property type="entry name" value="ENVELOPE BIOGENESIS FACTOR ELYC"/>
    <property type="match status" value="1"/>
</dbReference>
<evidence type="ECO:0000313" key="4">
    <source>
        <dbReference type="Proteomes" id="UP000295681"/>
    </source>
</evidence>
<feature type="transmembrane region" description="Helical" evidence="1">
    <location>
        <begin position="35"/>
        <end position="58"/>
    </location>
</feature>
<dbReference type="GO" id="GO:0000270">
    <property type="term" value="P:peptidoglycan metabolic process"/>
    <property type="evidence" value="ECO:0007669"/>
    <property type="project" value="TreeGrafter"/>
</dbReference>
<dbReference type="GO" id="GO:0005886">
    <property type="term" value="C:plasma membrane"/>
    <property type="evidence" value="ECO:0007669"/>
    <property type="project" value="TreeGrafter"/>
</dbReference>
<dbReference type="GO" id="GO:0043164">
    <property type="term" value="P:Gram-negative-bacterium-type cell wall biogenesis"/>
    <property type="evidence" value="ECO:0007669"/>
    <property type="project" value="TreeGrafter"/>
</dbReference>
<dbReference type="Gene3D" id="3.40.50.620">
    <property type="entry name" value="HUPs"/>
    <property type="match status" value="1"/>
</dbReference>
<dbReference type="InterPro" id="IPR003848">
    <property type="entry name" value="DUF218"/>
</dbReference>
<feature type="domain" description="DUF218" evidence="2">
    <location>
        <begin position="102"/>
        <end position="243"/>
    </location>
</feature>
<dbReference type="EMBL" id="PUFI01000009">
    <property type="protein sequence ID" value="TDG68746.1"/>
    <property type="molecule type" value="Genomic_DNA"/>
</dbReference>
<dbReference type="PANTHER" id="PTHR30336">
    <property type="entry name" value="INNER MEMBRANE PROTEIN, PROBABLE PERMEASE"/>
    <property type="match status" value="1"/>
</dbReference>
<keyword evidence="1" id="KW-0812">Transmembrane</keyword>
<reference evidence="3 4" key="1">
    <citation type="journal article" date="2019" name="Appl. Microbiol. Biotechnol.">
        <title>Uncovering carbohydrate metabolism through a genotype-phenotype association study of 56 lactic acid bacteria genomes.</title>
        <authorList>
            <person name="Buron-Moles G."/>
            <person name="Chailyan A."/>
            <person name="Dolejs I."/>
            <person name="Forster J."/>
            <person name="Miks M.H."/>
        </authorList>
    </citation>
    <scope>NUCLEOTIDE SEQUENCE [LARGE SCALE GENOMIC DNA]</scope>
    <source>
        <strain evidence="3 4">ATCC 700006</strain>
    </source>
</reference>
<keyword evidence="1" id="KW-0472">Membrane</keyword>
<organism evidence="3 4">
    <name type="scientific">Leuconostoc fallax</name>
    <dbReference type="NCBI Taxonomy" id="1251"/>
    <lineage>
        <taxon>Bacteria</taxon>
        <taxon>Bacillati</taxon>
        <taxon>Bacillota</taxon>
        <taxon>Bacilli</taxon>
        <taxon>Lactobacillales</taxon>
        <taxon>Lactobacillaceae</taxon>
        <taxon>Leuconostoc</taxon>
    </lineage>
</organism>
<feature type="transmembrane region" description="Helical" evidence="1">
    <location>
        <begin position="64"/>
        <end position="85"/>
    </location>
</feature>
<accession>A0A4R5N9C6</accession>
<proteinExistence type="predicted"/>
<dbReference type="Pfam" id="PF02698">
    <property type="entry name" value="DUF218"/>
    <property type="match status" value="1"/>
</dbReference>
<protein>
    <recommendedName>
        <fullName evidence="2">DUF218 domain-containing protein</fullName>
    </recommendedName>
</protein>
<dbReference type="Proteomes" id="UP000295681">
    <property type="component" value="Unassembled WGS sequence"/>
</dbReference>
<keyword evidence="1" id="KW-1133">Transmembrane helix</keyword>
<feature type="transmembrane region" description="Helical" evidence="1">
    <location>
        <begin position="6"/>
        <end position="23"/>
    </location>
</feature>
<feature type="transmembrane region" description="Helical" evidence="1">
    <location>
        <begin position="254"/>
        <end position="274"/>
    </location>
</feature>
<name>A0A4R5N9C6_9LACO</name>
<dbReference type="CDD" id="cd06259">
    <property type="entry name" value="YdcF-like"/>
    <property type="match status" value="1"/>
</dbReference>
<evidence type="ECO:0000256" key="1">
    <source>
        <dbReference type="SAM" id="Phobius"/>
    </source>
</evidence>
<dbReference type="STRING" id="907931.GCA_000165675_01285"/>
<evidence type="ECO:0000313" key="3">
    <source>
        <dbReference type="EMBL" id="TDG68746.1"/>
    </source>
</evidence>
<dbReference type="InterPro" id="IPR051599">
    <property type="entry name" value="Cell_Envelope_Assoc"/>
</dbReference>
<evidence type="ECO:0000259" key="2">
    <source>
        <dbReference type="Pfam" id="PF02698"/>
    </source>
</evidence>
<keyword evidence="4" id="KW-1185">Reference proteome</keyword>
<dbReference type="InterPro" id="IPR014729">
    <property type="entry name" value="Rossmann-like_a/b/a_fold"/>
</dbReference>
<comment type="caution">
    <text evidence="3">The sequence shown here is derived from an EMBL/GenBank/DDBJ whole genome shotgun (WGS) entry which is preliminary data.</text>
</comment>